<dbReference type="Pfam" id="PF10480">
    <property type="entry name" value="ICAP-1_inte_bdg"/>
    <property type="match status" value="1"/>
</dbReference>
<dbReference type="GO" id="GO:0005178">
    <property type="term" value="F:integrin binding"/>
    <property type="evidence" value="ECO:0007669"/>
    <property type="project" value="TreeGrafter"/>
</dbReference>
<dbReference type="EMBL" id="LR786071">
    <property type="protein sequence ID" value="CAB3257356.1"/>
    <property type="molecule type" value="mRNA"/>
</dbReference>
<dbReference type="GO" id="GO:0005856">
    <property type="term" value="C:cytoskeleton"/>
    <property type="evidence" value="ECO:0007669"/>
    <property type="project" value="TreeGrafter"/>
</dbReference>
<reference evidence="2" key="1">
    <citation type="submission" date="2020-04" db="EMBL/GenBank/DDBJ databases">
        <authorList>
            <person name="Neveu A P."/>
        </authorList>
    </citation>
    <scope>NUCLEOTIDE SEQUENCE</scope>
    <source>
        <tissue evidence="2">Whole embryo</tissue>
    </source>
</reference>
<dbReference type="GO" id="GO:0071944">
    <property type="term" value="C:cell periphery"/>
    <property type="evidence" value="ECO:0007669"/>
    <property type="project" value="TreeGrafter"/>
</dbReference>
<dbReference type="Gene3D" id="6.20.360.10">
    <property type="match status" value="1"/>
</dbReference>
<feature type="region of interest" description="Disordered" evidence="1">
    <location>
        <begin position="1"/>
        <end position="66"/>
    </location>
</feature>
<name>A0A6F9DG46_9ASCI</name>
<gene>
    <name evidence="2" type="primary">Itgb1bp1</name>
</gene>
<dbReference type="GO" id="GO:0001726">
    <property type="term" value="C:ruffle"/>
    <property type="evidence" value="ECO:0007669"/>
    <property type="project" value="TreeGrafter"/>
</dbReference>
<dbReference type="PANTHER" id="PTHR32055">
    <property type="entry name" value="INTEGRIN BETA-1-BINDING PROTEIN 1"/>
    <property type="match status" value="1"/>
</dbReference>
<evidence type="ECO:0000256" key="1">
    <source>
        <dbReference type="SAM" id="MobiDB-lite"/>
    </source>
</evidence>
<feature type="compositionally biased region" description="Polar residues" evidence="1">
    <location>
        <begin position="1"/>
        <end position="23"/>
    </location>
</feature>
<dbReference type="GO" id="GO:1900025">
    <property type="term" value="P:negative regulation of substrate adhesion-dependent cell spreading"/>
    <property type="evidence" value="ECO:0007669"/>
    <property type="project" value="TreeGrafter"/>
</dbReference>
<feature type="compositionally biased region" description="Low complexity" evidence="1">
    <location>
        <begin position="51"/>
        <end position="66"/>
    </location>
</feature>
<dbReference type="PANTHER" id="PTHR32055:SF1">
    <property type="entry name" value="INTEGRIN BETA-1-BINDING PROTEIN 1"/>
    <property type="match status" value="1"/>
</dbReference>
<accession>A0A6F9DG46</accession>
<dbReference type="GO" id="GO:0030027">
    <property type="term" value="C:lamellipodium"/>
    <property type="evidence" value="ECO:0007669"/>
    <property type="project" value="TreeGrafter"/>
</dbReference>
<dbReference type="InterPro" id="IPR019517">
    <property type="entry name" value="Integrin-bd_ICAP-1"/>
</dbReference>
<dbReference type="AlphaFoldDB" id="A0A6F9DG46"/>
<organism evidence="2">
    <name type="scientific">Phallusia mammillata</name>
    <dbReference type="NCBI Taxonomy" id="59560"/>
    <lineage>
        <taxon>Eukaryota</taxon>
        <taxon>Metazoa</taxon>
        <taxon>Chordata</taxon>
        <taxon>Tunicata</taxon>
        <taxon>Ascidiacea</taxon>
        <taxon>Phlebobranchia</taxon>
        <taxon>Ascidiidae</taxon>
        <taxon>Phallusia</taxon>
    </lineage>
</organism>
<sequence length="211" mass="22653">MLPRTSKTSTDGSDQSVSRSSTHSKSLDSSEELSQSHSSSLSSPGIEARQSTTGSVSSARSSVTDSPGFHQLTSLEFSLKTIGKLVDLEGLAEGPLEVINAIDCAQQEEELPFLPTAGEVCLSISVNGIKICSGVQRGVIERIPLYMVERLVTYEEGIAGNTILAIKTVLHKSGMDDDYIIYVFQCPSKEVGQRISNVFSHILSDVISFPV</sequence>
<keyword evidence="2" id="KW-0401">Integrin</keyword>
<dbReference type="GO" id="GO:0007229">
    <property type="term" value="P:integrin-mediated signaling pathway"/>
    <property type="evidence" value="ECO:0007669"/>
    <property type="project" value="UniProtKB-KW"/>
</dbReference>
<dbReference type="GO" id="GO:0051895">
    <property type="term" value="P:negative regulation of focal adhesion assembly"/>
    <property type="evidence" value="ECO:0007669"/>
    <property type="project" value="TreeGrafter"/>
</dbReference>
<proteinExistence type="evidence at transcript level"/>
<protein>
    <submittedName>
        <fullName evidence="2">Integrin beta-1-binding protein 1-like</fullName>
    </submittedName>
</protein>
<evidence type="ECO:0000313" key="2">
    <source>
        <dbReference type="EMBL" id="CAB3257356.1"/>
    </source>
</evidence>
<feature type="compositionally biased region" description="Low complexity" evidence="1">
    <location>
        <begin position="32"/>
        <end position="43"/>
    </location>
</feature>